<dbReference type="Pfam" id="PF11258">
    <property type="entry name" value="DUF3048"/>
    <property type="match status" value="1"/>
</dbReference>
<evidence type="ECO:0000256" key="1">
    <source>
        <dbReference type="SAM" id="SignalP"/>
    </source>
</evidence>
<feature type="signal peptide" evidence="1">
    <location>
        <begin position="1"/>
        <end position="21"/>
    </location>
</feature>
<feature type="domain" description="DUF3048" evidence="3">
    <location>
        <begin position="218"/>
        <end position="328"/>
    </location>
</feature>
<feature type="chain" id="PRO_5046881251" evidence="1">
    <location>
        <begin position="22"/>
        <end position="341"/>
    </location>
</feature>
<dbReference type="Gene3D" id="3.50.90.10">
    <property type="entry name" value="YerB-like"/>
    <property type="match status" value="1"/>
</dbReference>
<dbReference type="RefSeq" id="WP_226542814.1">
    <property type="nucleotide sequence ID" value="NZ_CP129013.1"/>
</dbReference>
<evidence type="ECO:0000259" key="3">
    <source>
        <dbReference type="Pfam" id="PF17479"/>
    </source>
</evidence>
<dbReference type="InterPro" id="IPR035328">
    <property type="entry name" value="DUF3048_C"/>
</dbReference>
<accession>A0ABY9JS85</accession>
<dbReference type="PROSITE" id="PS51257">
    <property type="entry name" value="PROKAR_LIPOPROTEIN"/>
    <property type="match status" value="1"/>
</dbReference>
<dbReference type="Pfam" id="PF17479">
    <property type="entry name" value="DUF3048_C"/>
    <property type="match status" value="1"/>
</dbReference>
<feature type="domain" description="DUF3048" evidence="2">
    <location>
        <begin position="50"/>
        <end position="192"/>
    </location>
</feature>
<protein>
    <submittedName>
        <fullName evidence="4">DUF3048 domain-containing protein</fullName>
    </submittedName>
</protein>
<evidence type="ECO:0000313" key="4">
    <source>
        <dbReference type="EMBL" id="WLR42251.1"/>
    </source>
</evidence>
<sequence length="341" mass="38849">MKRFIIMVVTMVLLVVGCSNKENVEVDQTKEQKPVTEQKVEEREVITYPLTGLDDGEDINQRPLAIVINNHPKARPQSGLEQADIVYEVLAEGNVTRFLAVFQSEMPTGLIGPVRSARDYFIDLSKGYDAIFVSHGWSGSAKEKLQTLKEADYINGLFYDGSLFQRVDFRSAPHNSYISYDNLKNGAEQLGYEFESEVDPMTFYEEDNEIVGEDQETVTIAYSNSNTWKVTYQYNSSNQNYERYSNDELTVDLETENPIQLDNVLVVEANHQIVDDSGHKSIDLLSGGEAYLYQKGKKIDVQWKNENNRILPYKEGEQVPFVQGKTWINIVPSLDKVKDIE</sequence>
<dbReference type="EMBL" id="CP129013">
    <property type="protein sequence ID" value="WLR42251.1"/>
    <property type="molecule type" value="Genomic_DNA"/>
</dbReference>
<proteinExistence type="predicted"/>
<dbReference type="Proteomes" id="UP001197974">
    <property type="component" value="Chromosome"/>
</dbReference>
<dbReference type="InterPro" id="IPR021416">
    <property type="entry name" value="DUF3048_N"/>
</dbReference>
<evidence type="ECO:0000313" key="5">
    <source>
        <dbReference type="Proteomes" id="UP001197974"/>
    </source>
</evidence>
<reference evidence="4 5" key="1">
    <citation type="submission" date="2023-06" db="EMBL/GenBank/DDBJ databases">
        <title>Five Gram-positive bacteria isolated from mangrove sediments in Shenzhen, Guangdong, China.</title>
        <authorList>
            <person name="Yu S."/>
            <person name="Zheng W."/>
            <person name="Huang Y."/>
        </authorList>
    </citation>
    <scope>NUCLEOTIDE SEQUENCE [LARGE SCALE GENOMIC DNA]</scope>
    <source>
        <strain evidence="4 5">SaN35-3</strain>
    </source>
</reference>
<evidence type="ECO:0000259" key="2">
    <source>
        <dbReference type="Pfam" id="PF11258"/>
    </source>
</evidence>
<organism evidence="4 5">
    <name type="scientific">Bacillus carboniphilus</name>
    <dbReference type="NCBI Taxonomy" id="86663"/>
    <lineage>
        <taxon>Bacteria</taxon>
        <taxon>Bacillati</taxon>
        <taxon>Bacillota</taxon>
        <taxon>Bacilli</taxon>
        <taxon>Bacillales</taxon>
        <taxon>Bacillaceae</taxon>
        <taxon>Bacillus</taxon>
    </lineage>
</organism>
<dbReference type="SUPFAM" id="SSF159774">
    <property type="entry name" value="YerB-like"/>
    <property type="match status" value="1"/>
</dbReference>
<gene>
    <name evidence="4" type="ORF">LC087_16190</name>
</gene>
<keyword evidence="1" id="KW-0732">Signal</keyword>
<name>A0ABY9JS85_9BACI</name>
<dbReference type="InterPro" id="IPR023158">
    <property type="entry name" value="YerB-like_sf"/>
</dbReference>
<keyword evidence="5" id="KW-1185">Reference proteome</keyword>